<organism evidence="2 3">
    <name type="scientific">Candolleomyces aberdarensis</name>
    <dbReference type="NCBI Taxonomy" id="2316362"/>
    <lineage>
        <taxon>Eukaryota</taxon>
        <taxon>Fungi</taxon>
        <taxon>Dikarya</taxon>
        <taxon>Basidiomycota</taxon>
        <taxon>Agaricomycotina</taxon>
        <taxon>Agaricomycetes</taxon>
        <taxon>Agaricomycetidae</taxon>
        <taxon>Agaricales</taxon>
        <taxon>Agaricineae</taxon>
        <taxon>Psathyrellaceae</taxon>
        <taxon>Candolleomyces</taxon>
    </lineage>
</organism>
<evidence type="ECO:0000256" key="1">
    <source>
        <dbReference type="SAM" id="MobiDB-lite"/>
    </source>
</evidence>
<reference evidence="2 3" key="1">
    <citation type="submission" date="2019-01" db="EMBL/GenBank/DDBJ databases">
        <title>Draft genome sequence of Psathyrella aberdarensis IHI B618.</title>
        <authorList>
            <person name="Buettner E."/>
            <person name="Kellner H."/>
        </authorList>
    </citation>
    <scope>NUCLEOTIDE SEQUENCE [LARGE SCALE GENOMIC DNA]</scope>
    <source>
        <strain evidence="2 3">IHI B618</strain>
    </source>
</reference>
<dbReference type="Proteomes" id="UP000290288">
    <property type="component" value="Unassembled WGS sequence"/>
</dbReference>
<name>A0A4Q2D2I6_9AGAR</name>
<dbReference type="OrthoDB" id="10386440at2759"/>
<comment type="caution">
    <text evidence="2">The sequence shown here is derived from an EMBL/GenBank/DDBJ whole genome shotgun (WGS) entry which is preliminary data.</text>
</comment>
<evidence type="ECO:0000313" key="2">
    <source>
        <dbReference type="EMBL" id="RXW13450.1"/>
    </source>
</evidence>
<feature type="compositionally biased region" description="Polar residues" evidence="1">
    <location>
        <begin position="52"/>
        <end position="65"/>
    </location>
</feature>
<evidence type="ECO:0000313" key="3">
    <source>
        <dbReference type="Proteomes" id="UP000290288"/>
    </source>
</evidence>
<proteinExistence type="predicted"/>
<feature type="compositionally biased region" description="Basic and acidic residues" evidence="1">
    <location>
        <begin position="107"/>
        <end position="124"/>
    </location>
</feature>
<dbReference type="EMBL" id="SDEE01000914">
    <property type="protein sequence ID" value="RXW13450.1"/>
    <property type="molecule type" value="Genomic_DNA"/>
</dbReference>
<dbReference type="AlphaFoldDB" id="A0A4Q2D2I6"/>
<keyword evidence="3" id="KW-1185">Reference proteome</keyword>
<sequence length="184" mass="20361">MELANQRPGIREDVLNGLMLQVWEHYQFVLGLFDTAIGKIGSDTDVIPPSSPDSVTPGGSNTNPVSGGAPSSPLVYVHEAPLSLPFTSPNHDFSESPEDAGRGFLKRRSEDYPDDQREAKRDSSPFDALPQTPTRKNNLYVKLRTPKPWTKRAYNGHQPSPLARKADQNSEEDQTVQPDVLHSE</sequence>
<gene>
    <name evidence="2" type="ORF">EST38_g12405</name>
</gene>
<feature type="region of interest" description="Disordered" evidence="1">
    <location>
        <begin position="44"/>
        <end position="184"/>
    </location>
</feature>
<protein>
    <submittedName>
        <fullName evidence="2">Uncharacterized protein</fullName>
    </submittedName>
</protein>
<accession>A0A4Q2D2I6</accession>